<evidence type="ECO:0000313" key="1">
    <source>
        <dbReference type="EMBL" id="CAE7214861.1"/>
    </source>
</evidence>
<reference evidence="1" key="1">
    <citation type="submission" date="2021-02" db="EMBL/GenBank/DDBJ databases">
        <authorList>
            <person name="Syme A R."/>
            <person name="Syme A R."/>
            <person name="Moolhuijzen P."/>
        </authorList>
    </citation>
    <scope>NUCLEOTIDE SEQUENCE</scope>
    <source>
        <strain evidence="1">W1-1</strain>
    </source>
</reference>
<name>A0A6S6WF61_9PLEO</name>
<protein>
    <submittedName>
        <fullName evidence="1">Uncharacterized protein</fullName>
    </submittedName>
</protein>
<proteinExistence type="predicted"/>
<dbReference type="AlphaFoldDB" id="A0A6S6WF61"/>
<accession>A0A6S6WF61</accession>
<organism evidence="1 2">
    <name type="scientific">Pyrenophora teres f. teres</name>
    <dbReference type="NCBI Taxonomy" id="97479"/>
    <lineage>
        <taxon>Eukaryota</taxon>
        <taxon>Fungi</taxon>
        <taxon>Dikarya</taxon>
        <taxon>Ascomycota</taxon>
        <taxon>Pezizomycotina</taxon>
        <taxon>Dothideomycetes</taxon>
        <taxon>Pleosporomycetidae</taxon>
        <taxon>Pleosporales</taxon>
        <taxon>Pleosporineae</taxon>
        <taxon>Pleosporaceae</taxon>
        <taxon>Pyrenophora</taxon>
    </lineage>
</organism>
<dbReference type="EMBL" id="HG992987">
    <property type="protein sequence ID" value="CAE7214861.1"/>
    <property type="molecule type" value="Genomic_DNA"/>
</dbReference>
<gene>
    <name evidence="1" type="ORF">PTTW11_10619</name>
</gene>
<dbReference type="Proteomes" id="UP000472372">
    <property type="component" value="Chromosome 11"/>
</dbReference>
<evidence type="ECO:0000313" key="2">
    <source>
        <dbReference type="Proteomes" id="UP000472372"/>
    </source>
</evidence>
<sequence length="78" mass="8341">MSARALGRDYGPLAMERYGLAYVISCHGSAKARVVSVNQNVSKGEPRPLWFSGAEVAHRPSRSRSVAPALAAIDSDLD</sequence>